<evidence type="ECO:0000256" key="7">
    <source>
        <dbReference type="ARBA" id="ARBA00022968"/>
    </source>
</evidence>
<dbReference type="Pfam" id="PF01762">
    <property type="entry name" value="Galactosyl_T"/>
    <property type="match status" value="1"/>
</dbReference>
<dbReference type="EC" id="2.4.1.-" evidence="11"/>
<evidence type="ECO:0000313" key="12">
    <source>
        <dbReference type="EMBL" id="GBG76833.1"/>
    </source>
</evidence>
<feature type="transmembrane region" description="Helical" evidence="11">
    <location>
        <begin position="35"/>
        <end position="52"/>
    </location>
</feature>
<comment type="subcellular location">
    <subcellularLocation>
        <location evidence="1 11">Golgi apparatus membrane</location>
        <topology evidence="1 11">Single-pass type II membrane protein</topology>
    </subcellularLocation>
</comment>
<dbReference type="PANTHER" id="PTHR11214:SF85">
    <property type="entry name" value="BETA-1,3-GALACTOSYLTRANSFERASE 12-RELATED"/>
    <property type="match status" value="1"/>
</dbReference>
<dbReference type="GO" id="GO:0000139">
    <property type="term" value="C:Golgi membrane"/>
    <property type="evidence" value="ECO:0007669"/>
    <property type="project" value="UniProtKB-SubCell"/>
</dbReference>
<dbReference type="GO" id="GO:0008378">
    <property type="term" value="F:galactosyltransferase activity"/>
    <property type="evidence" value="ECO:0007669"/>
    <property type="project" value="TreeGrafter"/>
</dbReference>
<keyword evidence="11" id="KW-0464">Manganese</keyword>
<evidence type="ECO:0000313" key="13">
    <source>
        <dbReference type="Proteomes" id="UP000265515"/>
    </source>
</evidence>
<dbReference type="AlphaFoldDB" id="A0A388L3Q3"/>
<evidence type="ECO:0000256" key="5">
    <source>
        <dbReference type="ARBA" id="ARBA00022679"/>
    </source>
</evidence>
<reference evidence="12 13" key="1">
    <citation type="journal article" date="2018" name="Cell">
        <title>The Chara Genome: Secondary Complexity and Implications for Plant Terrestrialization.</title>
        <authorList>
            <person name="Nishiyama T."/>
            <person name="Sakayama H."/>
            <person name="Vries J.D."/>
            <person name="Buschmann H."/>
            <person name="Saint-Marcoux D."/>
            <person name="Ullrich K.K."/>
            <person name="Haas F.B."/>
            <person name="Vanderstraeten L."/>
            <person name="Becker D."/>
            <person name="Lang D."/>
            <person name="Vosolsobe S."/>
            <person name="Rombauts S."/>
            <person name="Wilhelmsson P.K.I."/>
            <person name="Janitza P."/>
            <person name="Kern R."/>
            <person name="Heyl A."/>
            <person name="Rumpler F."/>
            <person name="Villalobos L.I.A.C."/>
            <person name="Clay J.M."/>
            <person name="Skokan R."/>
            <person name="Toyoda A."/>
            <person name="Suzuki Y."/>
            <person name="Kagoshima H."/>
            <person name="Schijlen E."/>
            <person name="Tajeshwar N."/>
            <person name="Catarino B."/>
            <person name="Hetherington A.J."/>
            <person name="Saltykova A."/>
            <person name="Bonnot C."/>
            <person name="Breuninger H."/>
            <person name="Symeonidi A."/>
            <person name="Radhakrishnan G.V."/>
            <person name="Van Nieuwerburgh F."/>
            <person name="Deforce D."/>
            <person name="Chang C."/>
            <person name="Karol K.G."/>
            <person name="Hedrich R."/>
            <person name="Ulvskov P."/>
            <person name="Glockner G."/>
            <person name="Delwiche C.F."/>
            <person name="Petrasek J."/>
            <person name="Van de Peer Y."/>
            <person name="Friml J."/>
            <person name="Beilby M."/>
            <person name="Dolan L."/>
            <person name="Kohara Y."/>
            <person name="Sugano S."/>
            <person name="Fujiyama A."/>
            <person name="Delaux P.-M."/>
            <person name="Quint M."/>
            <person name="TheiBen G."/>
            <person name="Hagemann M."/>
            <person name="Harholt J."/>
            <person name="Dunand C."/>
            <person name="Zachgo S."/>
            <person name="Langdale J."/>
            <person name="Maumus F."/>
            <person name="Straeten D.V.D."/>
            <person name="Gould S.B."/>
            <person name="Rensing S.A."/>
        </authorList>
    </citation>
    <scope>NUCLEOTIDE SEQUENCE [LARGE SCALE GENOMIC DNA]</scope>
    <source>
        <strain evidence="12 13">S276</strain>
    </source>
</reference>
<sequence length="387" mass="43876">MSPSLLRSRLNAKEHLSRFHGRGSKEDVSAAKRRIAMVCTGLMLGVAIIFVVRSSHIQALGLFNEEAGFPSDGPVRMHDGTSGGGVSSGVTSVEEYLRIADEIVEDEPKVGERRRVLGFVGIQTGFASYARREAIRKTWLYGSKQNVRKLEKSLGLVIRFVIGTTDDDYQEQQLQKEMDEFGGFLRVSIHDTYADLNQKTLAFFKEAYKHTDAEYYVKADDDIYLRLDRLAVLLVKERTNNRTYIGCMKKGPVITDRRYKWFEPDAFMLGREYFLHAWGPMYILSNQVVSSIVALPSGSLRMLANEDVTVGLWMLTMNVQYEDERRLCHSSCAPDSIAVWDMPTCAGLCNPAKSMPEIHRNETCSKSPNTALEKALSRLHRWKRFPI</sequence>
<evidence type="ECO:0000256" key="4">
    <source>
        <dbReference type="ARBA" id="ARBA00022676"/>
    </source>
</evidence>
<evidence type="ECO:0000256" key="9">
    <source>
        <dbReference type="ARBA" id="ARBA00023034"/>
    </source>
</evidence>
<gene>
    <name evidence="12" type="ORF">CBR_g23049</name>
</gene>
<dbReference type="Gramene" id="GBG76833">
    <property type="protein sequence ID" value="GBG76833"/>
    <property type="gene ID" value="CBR_g23049"/>
</dbReference>
<dbReference type="Proteomes" id="UP000265515">
    <property type="component" value="Unassembled WGS sequence"/>
</dbReference>
<evidence type="ECO:0000256" key="10">
    <source>
        <dbReference type="ARBA" id="ARBA00023136"/>
    </source>
</evidence>
<evidence type="ECO:0000256" key="6">
    <source>
        <dbReference type="ARBA" id="ARBA00022692"/>
    </source>
</evidence>
<keyword evidence="4 11" id="KW-0328">Glycosyltransferase</keyword>
<dbReference type="OrthoDB" id="414175at2759"/>
<dbReference type="Gene3D" id="3.90.550.50">
    <property type="match status" value="1"/>
</dbReference>
<keyword evidence="7 11" id="KW-0735">Signal-anchor</keyword>
<dbReference type="STRING" id="69332.A0A388L3Q3"/>
<evidence type="ECO:0000256" key="8">
    <source>
        <dbReference type="ARBA" id="ARBA00022989"/>
    </source>
</evidence>
<evidence type="ECO:0000256" key="11">
    <source>
        <dbReference type="RuleBase" id="RU363063"/>
    </source>
</evidence>
<keyword evidence="8 11" id="KW-1133">Transmembrane helix</keyword>
<keyword evidence="6 11" id="KW-0812">Transmembrane</keyword>
<organism evidence="12 13">
    <name type="scientific">Chara braunii</name>
    <name type="common">Braun's stonewort</name>
    <dbReference type="NCBI Taxonomy" id="69332"/>
    <lineage>
        <taxon>Eukaryota</taxon>
        <taxon>Viridiplantae</taxon>
        <taxon>Streptophyta</taxon>
        <taxon>Charophyceae</taxon>
        <taxon>Charales</taxon>
        <taxon>Characeae</taxon>
        <taxon>Chara</taxon>
    </lineage>
</organism>
<dbReference type="EMBL" id="BFEA01000254">
    <property type="protein sequence ID" value="GBG76833.1"/>
    <property type="molecule type" value="Genomic_DNA"/>
</dbReference>
<proteinExistence type="inferred from homology"/>
<dbReference type="PANTHER" id="PTHR11214">
    <property type="entry name" value="BETA-1,3-N-ACETYLGLUCOSAMINYLTRANSFERASE"/>
    <property type="match status" value="1"/>
</dbReference>
<name>A0A388L3Q3_CHABU</name>
<dbReference type="InterPro" id="IPR002659">
    <property type="entry name" value="Glyco_trans_31"/>
</dbReference>
<comment type="caution">
    <text evidence="12">The sequence shown here is derived from an EMBL/GenBank/DDBJ whole genome shotgun (WGS) entry which is preliminary data.</text>
</comment>
<keyword evidence="5" id="KW-0808">Transferase</keyword>
<dbReference type="OMA" id="EKYNDFM"/>
<comment type="similarity">
    <text evidence="3 11">Belongs to the glycosyltransferase 31 family.</text>
</comment>
<evidence type="ECO:0000256" key="1">
    <source>
        <dbReference type="ARBA" id="ARBA00004323"/>
    </source>
</evidence>
<keyword evidence="10 11" id="KW-0472">Membrane</keyword>
<comment type="cofactor">
    <cofactor evidence="11">
        <name>Mn(2+)</name>
        <dbReference type="ChEBI" id="CHEBI:29035"/>
    </cofactor>
</comment>
<evidence type="ECO:0000256" key="3">
    <source>
        <dbReference type="ARBA" id="ARBA00008661"/>
    </source>
</evidence>
<keyword evidence="13" id="KW-1185">Reference proteome</keyword>
<comment type="pathway">
    <text evidence="2">Protein modification; protein glycosylation.</text>
</comment>
<protein>
    <recommendedName>
        <fullName evidence="11">Hexosyltransferase</fullName>
        <ecNumber evidence="11">2.4.1.-</ecNumber>
    </recommendedName>
</protein>
<accession>A0A388L3Q3</accession>
<dbReference type="UniPathway" id="UPA00378"/>
<keyword evidence="9 11" id="KW-0333">Golgi apparatus</keyword>
<evidence type="ECO:0000256" key="2">
    <source>
        <dbReference type="ARBA" id="ARBA00004922"/>
    </source>
</evidence>